<dbReference type="EMBL" id="WIGN01000259">
    <property type="protein sequence ID" value="KAF6802783.1"/>
    <property type="molecule type" value="Genomic_DNA"/>
</dbReference>
<feature type="compositionally biased region" description="Polar residues" evidence="1">
    <location>
        <begin position="203"/>
        <end position="212"/>
    </location>
</feature>
<evidence type="ECO:0000256" key="1">
    <source>
        <dbReference type="SAM" id="MobiDB-lite"/>
    </source>
</evidence>
<evidence type="ECO:0000313" key="3">
    <source>
        <dbReference type="Proteomes" id="UP000652219"/>
    </source>
</evidence>
<gene>
    <name evidence="2" type="ORF">CSOJ01_11353</name>
</gene>
<sequence length="308" mass="34137">MGSNSRVAESGKGSKNLAMLSMTAENESSNTPYGEFLPTKRSPPSHRRQSRNPQRNFSHPYCPATTERVYLDSRTKAKIKKERMNGKPGAEKWDWIYRLIFECAPTSSACESKHTHNPVGTQPQCDDNSGVRTAEELAGPTFSIANLPVEQGLLLDDFEADVYNEMRFSCDLVSRYEVKVCLNFIAKFRSRRCQGRSSGMPESATSSGNSSRFADCPPQLEDFGQDMGAWQPEPDPMAGSLWFPDGAGQLGMLDGTNWFYDLSQALPQALPEAEFGTDFLGPEGAEAQSLWGWQNEFGIGDNGFFHLS</sequence>
<dbReference type="Proteomes" id="UP000652219">
    <property type="component" value="Unassembled WGS sequence"/>
</dbReference>
<feature type="region of interest" description="Disordered" evidence="1">
    <location>
        <begin position="194"/>
        <end position="218"/>
    </location>
</feature>
<organism evidence="2 3">
    <name type="scientific">Colletotrichum sojae</name>
    <dbReference type="NCBI Taxonomy" id="2175907"/>
    <lineage>
        <taxon>Eukaryota</taxon>
        <taxon>Fungi</taxon>
        <taxon>Dikarya</taxon>
        <taxon>Ascomycota</taxon>
        <taxon>Pezizomycotina</taxon>
        <taxon>Sordariomycetes</taxon>
        <taxon>Hypocreomycetidae</taxon>
        <taxon>Glomerellales</taxon>
        <taxon>Glomerellaceae</taxon>
        <taxon>Colletotrichum</taxon>
        <taxon>Colletotrichum orchidearum species complex</taxon>
    </lineage>
</organism>
<comment type="caution">
    <text evidence="2">The sequence shown here is derived from an EMBL/GenBank/DDBJ whole genome shotgun (WGS) entry which is preliminary data.</text>
</comment>
<feature type="region of interest" description="Disordered" evidence="1">
    <location>
        <begin position="1"/>
        <end position="63"/>
    </location>
</feature>
<protein>
    <submittedName>
        <fullName evidence="2">Uncharacterized protein</fullName>
    </submittedName>
</protein>
<feature type="compositionally biased region" description="Polar residues" evidence="1">
    <location>
        <begin position="23"/>
        <end position="32"/>
    </location>
</feature>
<keyword evidence="3" id="KW-1185">Reference proteome</keyword>
<name>A0A8H6IY45_9PEZI</name>
<proteinExistence type="predicted"/>
<accession>A0A8H6IY45</accession>
<dbReference type="AlphaFoldDB" id="A0A8H6IY45"/>
<reference evidence="2 3" key="1">
    <citation type="journal article" date="2020" name="Phytopathology">
        <title>Genome Sequence Resources of Colletotrichum truncatum, C. plurivorum, C. musicola, and C. sojae: Four Species Pathogenic to Soybean (Glycine max).</title>
        <authorList>
            <person name="Rogerio F."/>
            <person name="Boufleur T.R."/>
            <person name="Ciampi-Guillardi M."/>
            <person name="Sukno S.A."/>
            <person name="Thon M.R."/>
            <person name="Massola Junior N.S."/>
            <person name="Baroncelli R."/>
        </authorList>
    </citation>
    <scope>NUCLEOTIDE SEQUENCE [LARGE SCALE GENOMIC DNA]</scope>
    <source>
        <strain evidence="2 3">LFN0009</strain>
    </source>
</reference>
<evidence type="ECO:0000313" key="2">
    <source>
        <dbReference type="EMBL" id="KAF6802783.1"/>
    </source>
</evidence>